<dbReference type="Pfam" id="PF03734">
    <property type="entry name" value="YkuD"/>
    <property type="match status" value="1"/>
</dbReference>
<dbReference type="Proteomes" id="UP001297272">
    <property type="component" value="Unassembled WGS sequence"/>
</dbReference>
<dbReference type="InterPro" id="IPR002477">
    <property type="entry name" value="Peptidoglycan-bd-like"/>
</dbReference>
<evidence type="ECO:0000256" key="5">
    <source>
        <dbReference type="ARBA" id="ARBA00022984"/>
    </source>
</evidence>
<comment type="similarity">
    <text evidence="2">Belongs to the YkuD family.</text>
</comment>
<feature type="domain" description="L,D-TPase catalytic" evidence="9">
    <location>
        <begin position="356"/>
        <end position="527"/>
    </location>
</feature>
<evidence type="ECO:0000256" key="3">
    <source>
        <dbReference type="ARBA" id="ARBA00022679"/>
    </source>
</evidence>
<dbReference type="CDD" id="cd16913">
    <property type="entry name" value="YkuD_like"/>
    <property type="match status" value="1"/>
</dbReference>
<dbReference type="EMBL" id="JAFMNX010000002">
    <property type="protein sequence ID" value="MBS9720745.1"/>
    <property type="molecule type" value="Genomic_DNA"/>
</dbReference>
<dbReference type="InterPro" id="IPR045380">
    <property type="entry name" value="LD_TPept_scaffold_dom"/>
</dbReference>
<feature type="region of interest" description="Disordered" evidence="8">
    <location>
        <begin position="1"/>
        <end position="22"/>
    </location>
</feature>
<dbReference type="Gene3D" id="2.40.440.10">
    <property type="entry name" value="L,D-transpeptidase catalytic domain-like"/>
    <property type="match status" value="1"/>
</dbReference>
<evidence type="ECO:0000256" key="6">
    <source>
        <dbReference type="ARBA" id="ARBA00023316"/>
    </source>
</evidence>
<dbReference type="PANTHER" id="PTHR41533:SF2">
    <property type="entry name" value="BLR7131 PROTEIN"/>
    <property type="match status" value="1"/>
</dbReference>
<keyword evidence="6 7" id="KW-0961">Cell wall biogenesis/degradation</keyword>
<proteinExistence type="inferred from homology"/>
<evidence type="ECO:0000313" key="11">
    <source>
        <dbReference type="Proteomes" id="UP001297272"/>
    </source>
</evidence>
<dbReference type="InterPro" id="IPR038063">
    <property type="entry name" value="Transpep_catalytic_dom"/>
</dbReference>
<keyword evidence="3" id="KW-0808">Transferase</keyword>
<comment type="pathway">
    <text evidence="1 7">Cell wall biogenesis; peptidoglycan biosynthesis.</text>
</comment>
<protein>
    <submittedName>
        <fullName evidence="10">L,D-transpeptidase family protein</fullName>
    </submittedName>
</protein>
<feature type="active site" description="Nucleophile" evidence="7">
    <location>
        <position position="506"/>
    </location>
</feature>
<keyword evidence="4 7" id="KW-0133">Cell shape</keyword>
<dbReference type="PANTHER" id="PTHR41533">
    <property type="entry name" value="L,D-TRANSPEPTIDASE HI_1667-RELATED"/>
    <property type="match status" value="1"/>
</dbReference>
<dbReference type="InterPro" id="IPR052905">
    <property type="entry name" value="LD-transpeptidase_YkuD-like"/>
</dbReference>
<name>A0ABS5RUK7_9HYPH</name>
<accession>A0ABS5RUK7</accession>
<sequence>MQPVQQQSAPQQQQARPVQPVSVVKPTKPAPIVKVASPSYYTYKTAALVPVDFTKLQPTGSVEITGSIEPSEPGTPFDRSLSGLIDYQLTAEKEIADAIEKHYASEPGFIWVLGTAPRVRAEAAMAMLADAGSYGLDPQDYQVARPQVTAEGQLALSDPALIRYEMTMSARVLRYIRDAHAGRINPNLLSGYHDFAAKPVDYEAALTALSSGVDVKTYLEGQHPQNAEYAALRAELKSLEAERERSIVVDPKLLLKPGESSAELPKLLTLIDQKGDATFKAAHGGVITANAGGELYTPELVEVIKAAQKAHGLKPDGVIGGRTVAAIAGVSKADRIDKIEVALEQLRWHPSDLGATHVFLNAAAFNATYRENGVDKLTMRTVVGSPSHQTSFFYDELTQVDYNPYWGVPRSIIVNEMLPRLINDPGYLDRAGYEVTDSKGKRIPSSTINWAAHGSNIPYNVRQTPSEANALGELKILFPNKHAIYMHDTPQKSFFSRDARALSHGCVRLSDPRAMAAAVLGTDVAHVAAKLKQGHSTEKVQRKIPVYVAYFTAWPNQAGEVHYSPDVYDRDEKVLTALRKTSDSRSPSI</sequence>
<reference evidence="10 11" key="1">
    <citation type="submission" date="2021-03" db="EMBL/GenBank/DDBJ databases">
        <title>Tianweitania aestuarii sp. nov., isolated from a tidal flat.</title>
        <authorList>
            <person name="Park S."/>
            <person name="Yoon J.-H."/>
        </authorList>
    </citation>
    <scope>NUCLEOTIDE SEQUENCE [LARGE SCALE GENOMIC DNA]</scope>
    <source>
        <strain evidence="10 11">BSSL-BM11</strain>
    </source>
</reference>
<organism evidence="10 11">
    <name type="scientific">Tianweitania aestuarii</name>
    <dbReference type="NCBI Taxonomy" id="2814886"/>
    <lineage>
        <taxon>Bacteria</taxon>
        <taxon>Pseudomonadati</taxon>
        <taxon>Pseudomonadota</taxon>
        <taxon>Alphaproteobacteria</taxon>
        <taxon>Hyphomicrobiales</taxon>
        <taxon>Phyllobacteriaceae</taxon>
        <taxon>Tianweitania</taxon>
    </lineage>
</organism>
<comment type="caution">
    <text evidence="10">The sequence shown here is derived from an EMBL/GenBank/DDBJ whole genome shotgun (WGS) entry which is preliminary data.</text>
</comment>
<keyword evidence="5 7" id="KW-0573">Peptidoglycan synthesis</keyword>
<gene>
    <name evidence="10" type="ORF">JYU29_08610</name>
</gene>
<dbReference type="Pfam" id="PF01471">
    <property type="entry name" value="PG_binding_1"/>
    <property type="match status" value="1"/>
</dbReference>
<dbReference type="Pfam" id="PF20142">
    <property type="entry name" value="Scaffold"/>
    <property type="match status" value="1"/>
</dbReference>
<evidence type="ECO:0000256" key="4">
    <source>
        <dbReference type="ARBA" id="ARBA00022960"/>
    </source>
</evidence>
<dbReference type="InterPro" id="IPR036366">
    <property type="entry name" value="PGBDSf"/>
</dbReference>
<dbReference type="InterPro" id="IPR005490">
    <property type="entry name" value="LD_TPept_cat_dom"/>
</dbReference>
<keyword evidence="11" id="KW-1185">Reference proteome</keyword>
<evidence type="ECO:0000256" key="1">
    <source>
        <dbReference type="ARBA" id="ARBA00004752"/>
    </source>
</evidence>
<dbReference type="SUPFAM" id="SSF47090">
    <property type="entry name" value="PGBD-like"/>
    <property type="match status" value="1"/>
</dbReference>
<evidence type="ECO:0000259" key="9">
    <source>
        <dbReference type="PROSITE" id="PS52029"/>
    </source>
</evidence>
<evidence type="ECO:0000256" key="2">
    <source>
        <dbReference type="ARBA" id="ARBA00005992"/>
    </source>
</evidence>
<evidence type="ECO:0000256" key="8">
    <source>
        <dbReference type="SAM" id="MobiDB-lite"/>
    </source>
</evidence>
<dbReference type="InterPro" id="IPR036365">
    <property type="entry name" value="PGBD-like_sf"/>
</dbReference>
<dbReference type="SUPFAM" id="SSF141523">
    <property type="entry name" value="L,D-transpeptidase catalytic domain-like"/>
    <property type="match status" value="1"/>
</dbReference>
<dbReference type="PROSITE" id="PS52029">
    <property type="entry name" value="LD_TPASE"/>
    <property type="match status" value="1"/>
</dbReference>
<evidence type="ECO:0000256" key="7">
    <source>
        <dbReference type="PROSITE-ProRule" id="PRU01373"/>
    </source>
</evidence>
<dbReference type="Gene3D" id="1.10.101.10">
    <property type="entry name" value="PGBD-like superfamily/PGBD"/>
    <property type="match status" value="1"/>
</dbReference>
<feature type="active site" description="Proton donor/acceptor" evidence="7">
    <location>
        <position position="487"/>
    </location>
</feature>
<evidence type="ECO:0000313" key="10">
    <source>
        <dbReference type="EMBL" id="MBS9720745.1"/>
    </source>
</evidence>